<evidence type="ECO:0000256" key="7">
    <source>
        <dbReference type="SAM" id="Coils"/>
    </source>
</evidence>
<comment type="catalytic activity">
    <reaction evidence="1">
        <text>ATP + protein L-histidine = ADP + protein N-phospho-L-histidine.</text>
        <dbReference type="EC" id="2.7.13.3"/>
    </reaction>
</comment>
<evidence type="ECO:0000256" key="6">
    <source>
        <dbReference type="PROSITE-ProRule" id="PRU00169"/>
    </source>
</evidence>
<feature type="domain" description="Histidine kinase" evidence="9">
    <location>
        <begin position="689"/>
        <end position="955"/>
    </location>
</feature>
<evidence type="ECO:0000313" key="11">
    <source>
        <dbReference type="EMBL" id="TKX18728.1"/>
    </source>
</evidence>
<dbReference type="Gene3D" id="3.30.565.10">
    <property type="entry name" value="Histidine kinase-like ATPase, C-terminal domain"/>
    <property type="match status" value="1"/>
</dbReference>
<dbReference type="PROSITE" id="PS50110">
    <property type="entry name" value="RESPONSE_REGULATORY"/>
    <property type="match status" value="1"/>
</dbReference>
<dbReference type="InterPro" id="IPR004358">
    <property type="entry name" value="Sig_transdc_His_kin-like_C"/>
</dbReference>
<dbReference type="Pfam" id="PF00072">
    <property type="entry name" value="Response_reg"/>
    <property type="match status" value="1"/>
</dbReference>
<feature type="region of interest" description="Disordered" evidence="8">
    <location>
        <begin position="1138"/>
        <end position="1160"/>
    </location>
</feature>
<feature type="domain" description="Response regulatory" evidence="10">
    <location>
        <begin position="1007"/>
        <end position="1138"/>
    </location>
</feature>
<keyword evidence="4" id="KW-0808">Transferase</keyword>
<dbReference type="InterPro" id="IPR036890">
    <property type="entry name" value="HATPase_C_sf"/>
</dbReference>
<dbReference type="InterPro" id="IPR036097">
    <property type="entry name" value="HisK_dim/P_sf"/>
</dbReference>
<organism evidence="11 12">
    <name type="scientific">Elsinoe australis</name>
    <dbReference type="NCBI Taxonomy" id="40998"/>
    <lineage>
        <taxon>Eukaryota</taxon>
        <taxon>Fungi</taxon>
        <taxon>Dikarya</taxon>
        <taxon>Ascomycota</taxon>
        <taxon>Pezizomycotina</taxon>
        <taxon>Dothideomycetes</taxon>
        <taxon>Dothideomycetidae</taxon>
        <taxon>Myriangiales</taxon>
        <taxon>Elsinoaceae</taxon>
        <taxon>Elsinoe</taxon>
    </lineage>
</organism>
<dbReference type="InterPro" id="IPR011006">
    <property type="entry name" value="CheY-like_superfamily"/>
</dbReference>
<dbReference type="InterPro" id="IPR058846">
    <property type="entry name" value="PAS-like"/>
</dbReference>
<keyword evidence="3 6" id="KW-0597">Phosphoprotein</keyword>
<dbReference type="Pfam" id="PF26131">
    <property type="entry name" value="PAS-like"/>
    <property type="match status" value="1"/>
</dbReference>
<evidence type="ECO:0000259" key="9">
    <source>
        <dbReference type="PROSITE" id="PS50109"/>
    </source>
</evidence>
<dbReference type="SUPFAM" id="SSF52172">
    <property type="entry name" value="CheY-like"/>
    <property type="match status" value="1"/>
</dbReference>
<dbReference type="Pfam" id="PF00512">
    <property type="entry name" value="HisKA"/>
    <property type="match status" value="1"/>
</dbReference>
<dbReference type="PANTHER" id="PTHR43047:SF72">
    <property type="entry name" value="OSMOSENSING HISTIDINE PROTEIN KINASE SLN1"/>
    <property type="match status" value="1"/>
</dbReference>
<feature type="modified residue" description="4-aspartylphosphate" evidence="6">
    <location>
        <position position="1067"/>
    </location>
</feature>
<dbReference type="SUPFAM" id="SSF55785">
    <property type="entry name" value="PYP-like sensor domain (PAS domain)"/>
    <property type="match status" value="1"/>
</dbReference>
<evidence type="ECO:0000256" key="5">
    <source>
        <dbReference type="ARBA" id="ARBA00022777"/>
    </source>
</evidence>
<dbReference type="PRINTS" id="PR00344">
    <property type="entry name" value="BCTRLSENSOR"/>
</dbReference>
<dbReference type="GO" id="GO:0009927">
    <property type="term" value="F:histidine phosphotransfer kinase activity"/>
    <property type="evidence" value="ECO:0007669"/>
    <property type="project" value="TreeGrafter"/>
</dbReference>
<feature type="region of interest" description="Disordered" evidence="8">
    <location>
        <begin position="963"/>
        <end position="1004"/>
    </location>
</feature>
<keyword evidence="7" id="KW-0175">Coiled coil</keyword>
<dbReference type="InterPro" id="IPR001789">
    <property type="entry name" value="Sig_transdc_resp-reg_receiver"/>
</dbReference>
<proteinExistence type="predicted"/>
<dbReference type="SMART" id="SM00448">
    <property type="entry name" value="REC"/>
    <property type="match status" value="1"/>
</dbReference>
<evidence type="ECO:0000256" key="2">
    <source>
        <dbReference type="ARBA" id="ARBA00012438"/>
    </source>
</evidence>
<comment type="caution">
    <text evidence="11">The sequence shown here is derived from an EMBL/GenBank/DDBJ whole genome shotgun (WGS) entry which is preliminary data.</text>
</comment>
<dbReference type="Proteomes" id="UP000308133">
    <property type="component" value="Unassembled WGS sequence"/>
</dbReference>
<feature type="compositionally biased region" description="Acidic residues" evidence="8">
    <location>
        <begin position="1141"/>
        <end position="1154"/>
    </location>
</feature>
<dbReference type="GO" id="GO:0000155">
    <property type="term" value="F:phosphorelay sensor kinase activity"/>
    <property type="evidence" value="ECO:0007669"/>
    <property type="project" value="InterPro"/>
</dbReference>
<dbReference type="SUPFAM" id="SSF47384">
    <property type="entry name" value="Homodimeric domain of signal transducing histidine kinase"/>
    <property type="match status" value="1"/>
</dbReference>
<evidence type="ECO:0000256" key="3">
    <source>
        <dbReference type="ARBA" id="ARBA00022553"/>
    </source>
</evidence>
<dbReference type="InterPro" id="IPR003661">
    <property type="entry name" value="HisK_dim/P_dom"/>
</dbReference>
<dbReference type="SMART" id="SM00388">
    <property type="entry name" value="HisKA"/>
    <property type="match status" value="1"/>
</dbReference>
<evidence type="ECO:0000256" key="4">
    <source>
        <dbReference type="ARBA" id="ARBA00022679"/>
    </source>
</evidence>
<protein>
    <recommendedName>
        <fullName evidence="2">histidine kinase</fullName>
        <ecNumber evidence="2">2.7.13.3</ecNumber>
    </recommendedName>
</protein>
<dbReference type="Gene3D" id="3.30.450.20">
    <property type="entry name" value="PAS domain"/>
    <property type="match status" value="2"/>
</dbReference>
<dbReference type="EC" id="2.7.13.3" evidence="2"/>
<dbReference type="InterPro" id="IPR000014">
    <property type="entry name" value="PAS"/>
</dbReference>
<accession>A0A4U7AL53</accession>
<dbReference type="InterPro" id="IPR005467">
    <property type="entry name" value="His_kinase_dom"/>
</dbReference>
<dbReference type="CDD" id="cd00082">
    <property type="entry name" value="HisKA"/>
    <property type="match status" value="1"/>
</dbReference>
<gene>
    <name evidence="11" type="ORF">C1H76_9518</name>
</gene>
<evidence type="ECO:0000259" key="10">
    <source>
        <dbReference type="PROSITE" id="PS50110"/>
    </source>
</evidence>
<evidence type="ECO:0000313" key="12">
    <source>
        <dbReference type="Proteomes" id="UP000308133"/>
    </source>
</evidence>
<dbReference type="CDD" id="cd17546">
    <property type="entry name" value="REC_hyHK_CKI1_RcsC-like"/>
    <property type="match status" value="1"/>
</dbReference>
<dbReference type="Pfam" id="PF08448">
    <property type="entry name" value="PAS_4"/>
    <property type="match status" value="1"/>
</dbReference>
<dbReference type="SUPFAM" id="SSF55874">
    <property type="entry name" value="ATPase domain of HSP90 chaperone/DNA topoisomerase II/histidine kinase"/>
    <property type="match status" value="1"/>
</dbReference>
<dbReference type="CDD" id="cd00130">
    <property type="entry name" value="PAS"/>
    <property type="match status" value="1"/>
</dbReference>
<dbReference type="PANTHER" id="PTHR43047">
    <property type="entry name" value="TWO-COMPONENT HISTIDINE PROTEIN KINASE"/>
    <property type="match status" value="1"/>
</dbReference>
<dbReference type="GO" id="GO:0005886">
    <property type="term" value="C:plasma membrane"/>
    <property type="evidence" value="ECO:0007669"/>
    <property type="project" value="TreeGrafter"/>
</dbReference>
<dbReference type="Gene3D" id="1.10.287.130">
    <property type="match status" value="1"/>
</dbReference>
<name>A0A4U7AL53_9PEZI</name>
<evidence type="ECO:0000256" key="1">
    <source>
        <dbReference type="ARBA" id="ARBA00000085"/>
    </source>
</evidence>
<dbReference type="InterPro" id="IPR013656">
    <property type="entry name" value="PAS_4"/>
</dbReference>
<feature type="compositionally biased region" description="Polar residues" evidence="8">
    <location>
        <begin position="978"/>
        <end position="995"/>
    </location>
</feature>
<keyword evidence="5 11" id="KW-0418">Kinase</keyword>
<sequence length="1160" mass="129029">MERSSGPVNNFQDRALVNFFSSDPRPTFIVKPIKSTSSESQSFELLYYNNALKSHHDYLHELLTSIQSSGGVRRDAHTASFISFVNESRQGDFYHYRGILWLATQVQHEYSIFTGTGSHARHNGEAIVPTVQNLTRPDLAHPTESAHSSASVLDAKQVDKDTSMTDGSSKLAVRSSPFVDWVECVDWSETIVGPIESWQLELRQAVTLSLSNPEPSAVYWGPERVIIYNEPFTTLIKDLHPHAMGTSAKISFGGFWSMFEDICRQVETGGQAVKHDNGAVQLDRSGFLEEAFFNYTYMPIRDGNGRVCGMFHQAVETTGAVVSERQLSALLRLGEMTAQKANLGEFWHATLRSLEDNTVCIPFAAIYSAQKYYSAESDMSESFDGVSSIGNVYRLEGTSGAIKGLASLPSQVDLSTDSGIADAFKTAWTQPHPTPSKARAVFEPLLAETDHGHVVVCPLKLSYDKHATCLIIGLDSLRPYDRGYREFLDLIVRQIEDGATSVVLLEQERRRMKQTVESIEQEKQRLSKALEHQMREAKESDFRFLQFARQAPVGVYILGPDGGVIFHNEAWLKLMAISPENVDRFCWRRNIHPDDITNVDRQWQGMIKGQPRADFELRVVRNDVKPDDSDRMTYIAATCFTQLDAEGRTKSVTGIAMDISVHRAHERVVAERLASALEAKRAQENFMDMVSHEMRNPLNAILQCAEEVSQLMEPYGSDSQENMPSDRTVASIDAVGTILYCGYHQKQIIDDVLTISKLDSQLLSLAPSPTKPIQIAERAVNMYASEIRSSNITVSVKQVEGQDVDQSVRIDPGRVLQILINLVGNAIKFLKARPIRKLEVTVSLSHDRPLTGPVKFVSSGRQVREPSSSEEWGSDEIIYVNYTVTDTGPGLTQEETNSLFGRFKQANPKTYAQYGGSGLGLFISRELAELHGGEIGLVSELGTGSTFSFYVRGRADTQAEHAFNDANPASGPKMMKRCTSSNGPKRNRMTSPRNSSSDDKKPAKRATVLIVEDNQVNQLVLNRQLKRHSFDTLTADNGEVALSILHRSTWWHVPVPDPVHISIILCDLEMPVMDGWTFVRRVRECQDKGELESEIKMVAVTGNARSEQVRAARDAGFDDIVCKPYSIATLVPLIHEMISGGDDEEGEGDGDEGGEGERES</sequence>
<reference evidence="11 12" key="1">
    <citation type="submission" date="2018-02" db="EMBL/GenBank/DDBJ databases">
        <title>Draft genome sequences of Elsinoe sp., causing black scab on jojoba.</title>
        <authorList>
            <person name="Stodart B."/>
            <person name="Jeffress S."/>
            <person name="Ash G."/>
            <person name="Arun Chinnappa K."/>
        </authorList>
    </citation>
    <scope>NUCLEOTIDE SEQUENCE [LARGE SCALE GENOMIC DNA]</scope>
    <source>
        <strain evidence="11 12">Hillstone_2</strain>
    </source>
</reference>
<dbReference type="Pfam" id="PF02518">
    <property type="entry name" value="HATPase_c"/>
    <property type="match status" value="1"/>
</dbReference>
<dbReference type="InterPro" id="IPR003594">
    <property type="entry name" value="HATPase_dom"/>
</dbReference>
<dbReference type="Gene3D" id="3.40.50.2300">
    <property type="match status" value="1"/>
</dbReference>
<feature type="coiled-coil region" evidence="7">
    <location>
        <begin position="502"/>
        <end position="540"/>
    </location>
</feature>
<dbReference type="InterPro" id="IPR035965">
    <property type="entry name" value="PAS-like_dom_sf"/>
</dbReference>
<dbReference type="SMART" id="SM00387">
    <property type="entry name" value="HATPase_c"/>
    <property type="match status" value="1"/>
</dbReference>
<evidence type="ECO:0000256" key="8">
    <source>
        <dbReference type="SAM" id="MobiDB-lite"/>
    </source>
</evidence>
<dbReference type="AlphaFoldDB" id="A0A4U7AL53"/>
<dbReference type="PROSITE" id="PS50109">
    <property type="entry name" value="HIS_KIN"/>
    <property type="match status" value="1"/>
</dbReference>
<dbReference type="EMBL" id="PTQR01000128">
    <property type="protein sequence ID" value="TKX18728.1"/>
    <property type="molecule type" value="Genomic_DNA"/>
</dbReference>